<reference evidence="2 3" key="1">
    <citation type="submission" date="2009-03" db="EMBL/GenBank/DDBJ databases">
        <title>Comparison of the complete genome sequences of Rhodococcus erythropolis PR4 and Rhodococcus opacus B4.</title>
        <authorList>
            <person name="Takarada H."/>
            <person name="Sekine M."/>
            <person name="Hosoyama A."/>
            <person name="Yamada R."/>
            <person name="Fujisawa T."/>
            <person name="Omata S."/>
            <person name="Shimizu A."/>
            <person name="Tsukatani N."/>
            <person name="Tanikawa S."/>
            <person name="Fujita N."/>
            <person name="Harayama S."/>
        </authorList>
    </citation>
    <scope>NUCLEOTIDE SEQUENCE [LARGE SCALE GENOMIC DNA]</scope>
    <source>
        <strain evidence="2 3">B4</strain>
    </source>
</reference>
<dbReference type="InterPro" id="IPR005039">
    <property type="entry name" value="Ant_C"/>
</dbReference>
<evidence type="ECO:0000259" key="1">
    <source>
        <dbReference type="PROSITE" id="PS51750"/>
    </source>
</evidence>
<dbReference type="Pfam" id="PF02498">
    <property type="entry name" value="Bro-N"/>
    <property type="match status" value="1"/>
</dbReference>
<sequence length="266" mass="29646">MTDPTASGILDLLTYEDGNQFRVFGSIDTPQFALADVCTILEIRNSRDAVGRLDRKDVGSTDTLTAGGRQQITVVNESGLYELIFQSRKPEAKRFRRWITTEVLPSIRRTGSYGVPTLDLSSLGPTERAFLAQMNQGLQLALDSAEKNQRKADAFDTFLNGKGCYLIDTVANLIGAKHRALWSLLYDERVLISKGSRRRQPYANTKFDGWFSVKTHDQEKTNGHASHTTYVTPFGAEQIRLLAIDKGLIEPQLMSIPAPSTKELYA</sequence>
<dbReference type="EMBL" id="AP011115">
    <property type="protein sequence ID" value="BAH52254.1"/>
    <property type="molecule type" value="Genomic_DNA"/>
</dbReference>
<organism evidence="2 3">
    <name type="scientific">Rhodococcus opacus (strain B4)</name>
    <dbReference type="NCBI Taxonomy" id="632772"/>
    <lineage>
        <taxon>Bacteria</taxon>
        <taxon>Bacillati</taxon>
        <taxon>Actinomycetota</taxon>
        <taxon>Actinomycetes</taxon>
        <taxon>Mycobacteriales</taxon>
        <taxon>Nocardiaceae</taxon>
        <taxon>Rhodococcus</taxon>
    </lineage>
</organism>
<evidence type="ECO:0000313" key="2">
    <source>
        <dbReference type="EMBL" id="BAH52254.1"/>
    </source>
</evidence>
<gene>
    <name evidence="2" type="ordered locus">ROP_40070</name>
</gene>
<dbReference type="Pfam" id="PF03374">
    <property type="entry name" value="ANT"/>
    <property type="match status" value="1"/>
</dbReference>
<dbReference type="OrthoDB" id="9812611at2"/>
<proteinExistence type="predicted"/>
<protein>
    <recommendedName>
        <fullName evidence="1">Bro-N domain-containing protein</fullName>
    </recommendedName>
</protein>
<evidence type="ECO:0000313" key="3">
    <source>
        <dbReference type="Proteomes" id="UP000002212"/>
    </source>
</evidence>
<feature type="domain" description="Bro-N" evidence="1">
    <location>
        <begin position="6"/>
        <end position="111"/>
    </location>
</feature>
<dbReference type="InterPro" id="IPR003497">
    <property type="entry name" value="BRO_N_domain"/>
</dbReference>
<dbReference type="STRING" id="632772.ROP_40070"/>
<dbReference type="HOGENOM" id="CLU_046670_0_0_11"/>
<dbReference type="SMART" id="SM01040">
    <property type="entry name" value="Bro-N"/>
    <property type="match status" value="1"/>
</dbReference>
<name>C1B9A1_RHOOB</name>
<dbReference type="PROSITE" id="PS51750">
    <property type="entry name" value="BRO_N"/>
    <property type="match status" value="1"/>
</dbReference>
<dbReference type="AlphaFoldDB" id="C1B9A1"/>
<dbReference type="GO" id="GO:0003677">
    <property type="term" value="F:DNA binding"/>
    <property type="evidence" value="ECO:0007669"/>
    <property type="project" value="InterPro"/>
</dbReference>
<dbReference type="Proteomes" id="UP000002212">
    <property type="component" value="Chromosome"/>
</dbReference>
<accession>C1B9A1</accession>
<dbReference type="PANTHER" id="PTHR36180">
    <property type="entry name" value="DNA-BINDING PROTEIN-RELATED-RELATED"/>
    <property type="match status" value="1"/>
</dbReference>
<dbReference type="PATRIC" id="fig|632772.20.peg.4202"/>
<dbReference type="KEGG" id="rop:ROP_40070"/>
<dbReference type="RefSeq" id="WP_012691191.1">
    <property type="nucleotide sequence ID" value="NC_012522.1"/>
</dbReference>
<dbReference type="PANTHER" id="PTHR36180:SF2">
    <property type="entry name" value="BRO FAMILY PROTEIN"/>
    <property type="match status" value="1"/>
</dbReference>